<evidence type="ECO:0000313" key="1">
    <source>
        <dbReference type="EMBL" id="RYU10632.1"/>
    </source>
</evidence>
<sequence>MTMPGERYEVRVAGHLDPCWSAWLGDAAVGHDADGTTTLRVTVADQAGLHGLLGRLRDLGVPLLALQALDLPPRDDP</sequence>
<proteinExistence type="predicted"/>
<organism evidence="1 2">
    <name type="scientific">Nocardioides iriomotensis</name>
    <dbReference type="NCBI Taxonomy" id="715784"/>
    <lineage>
        <taxon>Bacteria</taxon>
        <taxon>Bacillati</taxon>
        <taxon>Actinomycetota</taxon>
        <taxon>Actinomycetes</taxon>
        <taxon>Propionibacteriales</taxon>
        <taxon>Nocardioidaceae</taxon>
        <taxon>Nocardioides</taxon>
    </lineage>
</organism>
<keyword evidence="2" id="KW-1185">Reference proteome</keyword>
<name>A0A4Q5IX15_9ACTN</name>
<dbReference type="EMBL" id="SDPU01000028">
    <property type="protein sequence ID" value="RYU10632.1"/>
    <property type="molecule type" value="Genomic_DNA"/>
</dbReference>
<protein>
    <submittedName>
        <fullName evidence="1">Uncharacterized protein</fullName>
    </submittedName>
</protein>
<dbReference type="Proteomes" id="UP000291189">
    <property type="component" value="Unassembled WGS sequence"/>
</dbReference>
<reference evidence="1 2" key="1">
    <citation type="submission" date="2019-01" db="EMBL/GenBank/DDBJ databases">
        <title>Nocardioides guangzhouensis sp. nov., an actinobacterium isolated from soil.</title>
        <authorList>
            <person name="Fu Y."/>
            <person name="Cai Y."/>
            <person name="Lin Z."/>
            <person name="Chen P."/>
        </authorList>
    </citation>
    <scope>NUCLEOTIDE SEQUENCE [LARGE SCALE GENOMIC DNA]</scope>
    <source>
        <strain evidence="1 2">NBRC 105384</strain>
    </source>
</reference>
<gene>
    <name evidence="1" type="ORF">ETU37_15320</name>
</gene>
<evidence type="ECO:0000313" key="2">
    <source>
        <dbReference type="Proteomes" id="UP000291189"/>
    </source>
</evidence>
<accession>A0A4Q5IX15</accession>
<dbReference type="AlphaFoldDB" id="A0A4Q5IX15"/>
<dbReference type="RefSeq" id="WP_129988223.1">
    <property type="nucleotide sequence ID" value="NZ_SDPU01000028.1"/>
</dbReference>
<comment type="caution">
    <text evidence="1">The sequence shown here is derived from an EMBL/GenBank/DDBJ whole genome shotgun (WGS) entry which is preliminary data.</text>
</comment>
<dbReference type="OrthoDB" id="4828421at2"/>